<organism evidence="2">
    <name type="scientific">Dulem virus 162</name>
    <dbReference type="NCBI Taxonomy" id="3145639"/>
    <lineage>
        <taxon>Viruses</taxon>
        <taxon>Monodnaviria</taxon>
        <taxon>Sangervirae</taxon>
        <taxon>Phixviricota</taxon>
        <taxon>Malgrandaviricetes</taxon>
        <taxon>Petitvirales</taxon>
        <taxon>Microviridae</taxon>
        <taxon>Microvirus</taxon>
    </lineage>
</organism>
<protein>
    <recommendedName>
        <fullName evidence="3">Photosystem II reaction center protein Ycf12</fullName>
    </recommendedName>
</protein>
<dbReference type="EMBL" id="PP511417">
    <property type="protein sequence ID" value="XCD04047.1"/>
    <property type="molecule type" value="Genomic_DNA"/>
</dbReference>
<keyword evidence="1" id="KW-0472">Membrane</keyword>
<proteinExistence type="predicted"/>
<keyword evidence="1" id="KW-0812">Transmembrane</keyword>
<evidence type="ECO:0008006" key="3">
    <source>
        <dbReference type="Google" id="ProtNLM"/>
    </source>
</evidence>
<accession>A0AAU8AWD3</accession>
<feature type="transmembrane region" description="Helical" evidence="1">
    <location>
        <begin position="6"/>
        <end position="27"/>
    </location>
</feature>
<evidence type="ECO:0000313" key="2">
    <source>
        <dbReference type="EMBL" id="XCD04047.1"/>
    </source>
</evidence>
<name>A0AAU8AWD3_9VIRU</name>
<reference evidence="2" key="1">
    <citation type="submission" date="2024-03" db="EMBL/GenBank/DDBJ databases">
        <title>Diverse circular DNA viruses in blood, oral, and fecal samples of captive lemurs.</title>
        <authorList>
            <person name="Paietta E.N."/>
            <person name="Kraberger S."/>
            <person name="Lund M.C."/>
            <person name="Custer J.M."/>
            <person name="Vargas K.M."/>
            <person name="Ehmke E.E."/>
            <person name="Yoder A.D."/>
            <person name="Varsani A."/>
        </authorList>
    </citation>
    <scope>NUCLEOTIDE SEQUENCE</scope>
    <source>
        <strain evidence="2">Duke_21_79</strain>
    </source>
</reference>
<keyword evidence="1" id="KW-1133">Transmembrane helix</keyword>
<sequence length="31" mass="3408">MSMDVLTLIGQAILLGPYPLVLLAMILHSRK</sequence>
<evidence type="ECO:0000256" key="1">
    <source>
        <dbReference type="SAM" id="Phobius"/>
    </source>
</evidence>